<dbReference type="EMBL" id="VLKH01000010">
    <property type="protein sequence ID" value="TWH78134.1"/>
    <property type="molecule type" value="Genomic_DNA"/>
</dbReference>
<keyword evidence="1" id="KW-1133">Transmembrane helix</keyword>
<keyword evidence="3" id="KW-1185">Reference proteome</keyword>
<feature type="transmembrane region" description="Helical" evidence="1">
    <location>
        <begin position="7"/>
        <end position="24"/>
    </location>
</feature>
<keyword evidence="1" id="KW-0812">Transmembrane</keyword>
<comment type="caution">
    <text evidence="2">The sequence shown here is derived from an EMBL/GenBank/DDBJ whole genome shotgun (WGS) entry which is preliminary data.</text>
</comment>
<dbReference type="RefSeq" id="WP_019229787.1">
    <property type="nucleotide sequence ID" value="NZ_DAMBUX010000010.1"/>
</dbReference>
<proteinExistence type="predicted"/>
<dbReference type="AlphaFoldDB" id="A0A562J5F8"/>
<feature type="transmembrane region" description="Helical" evidence="1">
    <location>
        <begin position="30"/>
        <end position="47"/>
    </location>
</feature>
<dbReference type="OrthoDB" id="1953790at2"/>
<sequence>MDLSSKKTAIIVMITILWLTINFLGWNDYYLVSMYLGVVLMLLYMMLGIAKQGILSKKLFFYCLIPWAVIWIASFTLADYYAALFAGAMPSFTILGFHPSFASIVVGYWIGGMLTLTIMYYNLKDEWLSQKDWDDFVKKIASIDETEKGGAQ</sequence>
<feature type="transmembrane region" description="Helical" evidence="1">
    <location>
        <begin position="59"/>
        <end position="81"/>
    </location>
</feature>
<evidence type="ECO:0000313" key="3">
    <source>
        <dbReference type="Proteomes" id="UP000315343"/>
    </source>
</evidence>
<accession>A0A562J5F8</accession>
<gene>
    <name evidence="2" type="ORF">LY60_02974</name>
</gene>
<reference evidence="2 3" key="1">
    <citation type="submission" date="2019-07" db="EMBL/GenBank/DDBJ databases">
        <title>Genomic Encyclopedia of Type Strains, Phase I: the one thousand microbial genomes (KMG-I) project.</title>
        <authorList>
            <person name="Kyrpides N."/>
        </authorList>
    </citation>
    <scope>NUCLEOTIDE SEQUENCE [LARGE SCALE GENOMIC DNA]</scope>
    <source>
        <strain evidence="2 3">DSM 13558</strain>
    </source>
</reference>
<name>A0A562J5F8_9FIRM</name>
<organism evidence="2 3">
    <name type="scientific">Sedimentibacter saalensis</name>
    <dbReference type="NCBI Taxonomy" id="130788"/>
    <lineage>
        <taxon>Bacteria</taxon>
        <taxon>Bacillati</taxon>
        <taxon>Bacillota</taxon>
        <taxon>Tissierellia</taxon>
        <taxon>Sedimentibacter</taxon>
    </lineage>
</organism>
<evidence type="ECO:0000256" key="1">
    <source>
        <dbReference type="SAM" id="Phobius"/>
    </source>
</evidence>
<protein>
    <submittedName>
        <fullName evidence="2">Uncharacterized protein</fullName>
    </submittedName>
</protein>
<keyword evidence="1" id="KW-0472">Membrane</keyword>
<evidence type="ECO:0000313" key="2">
    <source>
        <dbReference type="EMBL" id="TWH78134.1"/>
    </source>
</evidence>
<feature type="transmembrane region" description="Helical" evidence="1">
    <location>
        <begin position="101"/>
        <end position="121"/>
    </location>
</feature>
<dbReference type="Proteomes" id="UP000315343">
    <property type="component" value="Unassembled WGS sequence"/>
</dbReference>